<feature type="signal peptide" evidence="1">
    <location>
        <begin position="1"/>
        <end position="31"/>
    </location>
</feature>
<name>A0A1N6QH93_9GAMM</name>
<evidence type="ECO:0000313" key="3">
    <source>
        <dbReference type="Proteomes" id="UP000186895"/>
    </source>
</evidence>
<feature type="chain" id="PRO_5011958318" evidence="1">
    <location>
        <begin position="32"/>
        <end position="372"/>
    </location>
</feature>
<dbReference type="EMBL" id="FTMN01000002">
    <property type="protein sequence ID" value="SIQ15736.1"/>
    <property type="molecule type" value="Genomic_DNA"/>
</dbReference>
<sequence>MKLTNTFKSAGLAGSLVMGAALSAVAPYAMADQEYLLTVTRPNQLHVIDMSTNEIARTCDIPGPFGTGSIAMSPDNTHAYVLSNGTKDIYGFDIRNCDMTFKAEQSSPTLQVISMQSITVSADGTELYTVQNPVKKHRDRFEVMQPRLAVFNIEDGMNAKVVRTFPVDRRITKIATTAQNEVILGGADLKAINPETGDIRMVSKLANWEKGPLWLPPDAFAMHSQGEQANEYIMPYVTAKFDSEEWNFETAEWWWGMSRVDLETGEAERVETIPFEFIIFNFITDPRDSNILYGSFNTLSKHDISKNETLAVHELGHTYYDLNISGDGKTIYVGGTSSDISVHDSETLDKIGSIQLTGDMSTSDLRVATIKD</sequence>
<dbReference type="Proteomes" id="UP000186895">
    <property type="component" value="Unassembled WGS sequence"/>
</dbReference>
<dbReference type="InterPro" id="IPR015943">
    <property type="entry name" value="WD40/YVTN_repeat-like_dom_sf"/>
</dbReference>
<dbReference type="SUPFAM" id="SSF50969">
    <property type="entry name" value="YVTN repeat-like/Quinoprotein amine dehydrogenase"/>
    <property type="match status" value="1"/>
</dbReference>
<protein>
    <submittedName>
        <fullName evidence="2">Quinohemoprotein amine dehydrogenase, beta subunit</fullName>
    </submittedName>
</protein>
<dbReference type="AlphaFoldDB" id="A0A1N6QH93"/>
<dbReference type="PANTHER" id="PTHR47197">
    <property type="entry name" value="PROTEIN NIRF"/>
    <property type="match status" value="1"/>
</dbReference>
<dbReference type="STRING" id="49186.SAMN05421647_102492"/>
<dbReference type="NCBIfam" id="TIGR03907">
    <property type="entry name" value="QH_beta"/>
    <property type="match status" value="1"/>
</dbReference>
<dbReference type="InterPro" id="IPR051200">
    <property type="entry name" value="Host-pathogen_enzymatic-act"/>
</dbReference>
<dbReference type="PANTHER" id="PTHR47197:SF3">
    <property type="entry name" value="DIHYDRO-HEME D1 DEHYDROGENASE"/>
    <property type="match status" value="1"/>
</dbReference>
<dbReference type="Gene3D" id="2.130.10.10">
    <property type="entry name" value="YVTN repeat-like/Quinoprotein amine dehydrogenase"/>
    <property type="match status" value="1"/>
</dbReference>
<dbReference type="InterPro" id="IPR023879">
    <property type="entry name" value="QH-AmDH_bsu"/>
</dbReference>
<accession>A0A1N6QH93</accession>
<proteinExistence type="predicted"/>
<gene>
    <name evidence="2" type="ORF">SAMN05421647_102492</name>
</gene>
<keyword evidence="1" id="KW-0732">Signal</keyword>
<evidence type="ECO:0000313" key="2">
    <source>
        <dbReference type="EMBL" id="SIQ15736.1"/>
    </source>
</evidence>
<keyword evidence="3" id="KW-1185">Reference proteome</keyword>
<reference evidence="3" key="1">
    <citation type="submission" date="2017-01" db="EMBL/GenBank/DDBJ databases">
        <authorList>
            <person name="Varghese N."/>
            <person name="Submissions S."/>
        </authorList>
    </citation>
    <scope>NUCLEOTIDE SEQUENCE [LARGE SCALE GENOMIC DNA]</scope>
    <source>
        <strain evidence="3">DSM 7027</strain>
    </source>
</reference>
<evidence type="ECO:0000256" key="1">
    <source>
        <dbReference type="SAM" id="SignalP"/>
    </source>
</evidence>
<dbReference type="RefSeq" id="WP_076461993.1">
    <property type="nucleotide sequence ID" value="NZ_FTMN01000002.1"/>
</dbReference>
<dbReference type="eggNOG" id="COG3391">
    <property type="taxonomic scope" value="Bacteria"/>
</dbReference>
<organism evidence="2 3">
    <name type="scientific">Marinobacterium stanieri</name>
    <dbReference type="NCBI Taxonomy" id="49186"/>
    <lineage>
        <taxon>Bacteria</taxon>
        <taxon>Pseudomonadati</taxon>
        <taxon>Pseudomonadota</taxon>
        <taxon>Gammaproteobacteria</taxon>
        <taxon>Oceanospirillales</taxon>
        <taxon>Oceanospirillaceae</taxon>
        <taxon>Marinobacterium</taxon>
    </lineage>
</organism>
<dbReference type="InterPro" id="IPR011044">
    <property type="entry name" value="Quino_amine_DH_bsu"/>
</dbReference>